<sequence>MDASARESMKDAAKRDKHCDIMNPSNIPVYSTLTELAAIEYPKYIEMSVILIAAG</sequence>
<dbReference type="RefSeq" id="XP_002787066.1">
    <property type="nucleotide sequence ID" value="XM_002787020.1"/>
</dbReference>
<dbReference type="InParanoid" id="C5K9U0"/>
<dbReference type="Proteomes" id="UP000007800">
    <property type="component" value="Unassembled WGS sequence"/>
</dbReference>
<gene>
    <name evidence="1" type="ORF">Pmar_PMAR006486</name>
</gene>
<dbReference type="AlphaFoldDB" id="C5K9U0"/>
<dbReference type="EMBL" id="GG671513">
    <property type="protein sequence ID" value="EER18862.1"/>
    <property type="molecule type" value="Genomic_DNA"/>
</dbReference>
<dbReference type="GeneID" id="9049257"/>
<keyword evidence="2" id="KW-1185">Reference proteome</keyword>
<protein>
    <submittedName>
        <fullName evidence="1">Uncharacterized protein</fullName>
    </submittedName>
</protein>
<name>C5K9U0_PERM5</name>
<accession>C5K9U0</accession>
<proteinExistence type="predicted"/>
<reference evidence="1 2" key="1">
    <citation type="submission" date="2008-07" db="EMBL/GenBank/DDBJ databases">
        <authorList>
            <person name="El-Sayed N."/>
            <person name="Caler E."/>
            <person name="Inman J."/>
            <person name="Amedeo P."/>
            <person name="Hass B."/>
            <person name="Wortman J."/>
        </authorList>
    </citation>
    <scope>NUCLEOTIDE SEQUENCE [LARGE SCALE GENOMIC DNA]</scope>
    <source>
        <strain evidence="2">ATCC 50983 / TXsc</strain>
    </source>
</reference>
<organism evidence="2">
    <name type="scientific">Perkinsus marinus (strain ATCC 50983 / TXsc)</name>
    <dbReference type="NCBI Taxonomy" id="423536"/>
    <lineage>
        <taxon>Eukaryota</taxon>
        <taxon>Sar</taxon>
        <taxon>Alveolata</taxon>
        <taxon>Perkinsozoa</taxon>
        <taxon>Perkinsea</taxon>
        <taxon>Perkinsida</taxon>
        <taxon>Perkinsidae</taxon>
        <taxon>Perkinsus</taxon>
    </lineage>
</organism>
<evidence type="ECO:0000313" key="2">
    <source>
        <dbReference type="Proteomes" id="UP000007800"/>
    </source>
</evidence>
<feature type="non-terminal residue" evidence="1">
    <location>
        <position position="55"/>
    </location>
</feature>
<evidence type="ECO:0000313" key="1">
    <source>
        <dbReference type="EMBL" id="EER18862.1"/>
    </source>
</evidence>